<reference evidence="1" key="1">
    <citation type="journal article" date="2011" name="Environ. Microbiol.">
        <title>Time-series analyses of Monterey Bay coastal microbial picoplankton using a 'genome proxy' microarray.</title>
        <authorList>
            <person name="Rich V.I."/>
            <person name="Pham V.D."/>
            <person name="Eppley J."/>
            <person name="Shi Y."/>
            <person name="DeLong E.F."/>
        </authorList>
    </citation>
    <scope>NUCLEOTIDE SEQUENCE</scope>
</reference>
<evidence type="ECO:0000313" key="1">
    <source>
        <dbReference type="EMBL" id="ADI16436.1"/>
    </source>
</evidence>
<name>E0XPU5_9BACT</name>
<sequence length="67" mass="7807">MDPHYALILRFGGWKFFVPSKCATLGLRLDLKFALHNRLILRCKIIISGLEVSGNPFFYVRQSRILR</sequence>
<proteinExistence type="predicted"/>
<dbReference type="EMBL" id="GU474837">
    <property type="protein sequence ID" value="ADI16436.1"/>
    <property type="molecule type" value="Genomic_DNA"/>
</dbReference>
<organism evidence="1">
    <name type="scientific">uncultured bacterium HF770_09N20</name>
    <dbReference type="NCBI Taxonomy" id="710816"/>
    <lineage>
        <taxon>Bacteria</taxon>
        <taxon>environmental samples</taxon>
    </lineage>
</organism>
<protein>
    <submittedName>
        <fullName evidence="1">Uncharacterized protein</fullName>
    </submittedName>
</protein>
<dbReference type="AlphaFoldDB" id="E0XPU5"/>
<accession>E0XPU5</accession>